<gene>
    <name evidence="10" type="ORF">FF125_04895</name>
</gene>
<comment type="similarity">
    <text evidence="1 9">Belongs to the alkaline phosphatase family.</text>
</comment>
<dbReference type="PANTHER" id="PTHR11596">
    <property type="entry name" value="ALKALINE PHOSPHATASE"/>
    <property type="match status" value="1"/>
</dbReference>
<proteinExistence type="inferred from homology"/>
<evidence type="ECO:0000256" key="5">
    <source>
        <dbReference type="ARBA" id="ARBA00022833"/>
    </source>
</evidence>
<dbReference type="EMBL" id="CP040749">
    <property type="protein sequence ID" value="QCX37804.1"/>
    <property type="molecule type" value="Genomic_DNA"/>
</dbReference>
<feature type="binding site" evidence="8">
    <location>
        <position position="148"/>
    </location>
    <ligand>
        <name>Mg(2+)</name>
        <dbReference type="ChEBI" id="CHEBI:18420"/>
    </ligand>
</feature>
<dbReference type="KEGG" id="fbe:FF125_04895"/>
<accession>A0A5B7TRF9</accession>
<evidence type="ECO:0000313" key="11">
    <source>
        <dbReference type="Proteomes" id="UP000306229"/>
    </source>
</evidence>
<keyword evidence="3 8" id="KW-0479">Metal-binding</keyword>
<organism evidence="10 11">
    <name type="scientific">Aureibaculum algae</name>
    <dbReference type="NCBI Taxonomy" id="2584122"/>
    <lineage>
        <taxon>Bacteria</taxon>
        <taxon>Pseudomonadati</taxon>
        <taxon>Bacteroidota</taxon>
        <taxon>Flavobacteriia</taxon>
        <taxon>Flavobacteriales</taxon>
        <taxon>Flavobacteriaceae</taxon>
        <taxon>Aureibaculum</taxon>
    </lineage>
</organism>
<dbReference type="CDD" id="cd16012">
    <property type="entry name" value="ALP"/>
    <property type="match status" value="1"/>
</dbReference>
<dbReference type="Gene3D" id="3.40.720.10">
    <property type="entry name" value="Alkaline Phosphatase, subunit A"/>
    <property type="match status" value="1"/>
</dbReference>
<dbReference type="InterPro" id="IPR001952">
    <property type="entry name" value="Alkaline_phosphatase"/>
</dbReference>
<evidence type="ECO:0000256" key="7">
    <source>
        <dbReference type="PIRSR" id="PIRSR601952-1"/>
    </source>
</evidence>
<evidence type="ECO:0000256" key="4">
    <source>
        <dbReference type="ARBA" id="ARBA00022801"/>
    </source>
</evidence>
<dbReference type="AlphaFoldDB" id="A0A5B7TRF9"/>
<dbReference type="RefSeq" id="WP_138948728.1">
    <property type="nucleotide sequence ID" value="NZ_CP040749.1"/>
</dbReference>
<dbReference type="InterPro" id="IPR017850">
    <property type="entry name" value="Alkaline_phosphatase_core_sf"/>
</dbReference>
<sequence>MIHRLNKSIAVKFISFLVLILFVNACSAKKAVSTNDIKPIQEDKPLNIILMIGDGMGVSQVSSSYFSKETEPNFSRFNTIGLIKTSSGSHLITDSAAGATAFSAGKKTYNGAIGVDIDTLSAENIVDYLSNKEYATGLIATSSITHATPASFFAHVKSRGMAEEIASELPSSQVDFFAGGGKKWFFHRKDDSSLYNEFVTHGFTIDTLSLENSQALSKSKKYGFLLSKDAMPRMDQGRGDFLLNATELALSYLNKNDVKGKNGFFLMVEGSQIDWGGHANDSEYIKKEVLDFDKTIGRVLDFAEADGNTLVIITADHETGGYTLASDDGDYNKIKGSFSTGGHSATLIPVFAYGPGEANFSGIYENTAIFDKIIEMVNEQK</sequence>
<keyword evidence="6 8" id="KW-0460">Magnesium</keyword>
<dbReference type="GO" id="GO:0046872">
    <property type="term" value="F:metal ion binding"/>
    <property type="evidence" value="ECO:0007669"/>
    <property type="project" value="UniProtKB-KW"/>
</dbReference>
<dbReference type="Proteomes" id="UP000306229">
    <property type="component" value="Chromosome"/>
</dbReference>
<comment type="cofactor">
    <cofactor evidence="8">
        <name>Zn(2+)</name>
        <dbReference type="ChEBI" id="CHEBI:29105"/>
    </cofactor>
    <text evidence="8">Binds 2 Zn(2+) ions.</text>
</comment>
<dbReference type="PROSITE" id="PS00123">
    <property type="entry name" value="ALKALINE_PHOSPHATASE"/>
    <property type="match status" value="1"/>
</dbReference>
<dbReference type="SUPFAM" id="SSF53649">
    <property type="entry name" value="Alkaline phosphatase-like"/>
    <property type="match status" value="1"/>
</dbReference>
<dbReference type="OrthoDB" id="9794455at2"/>
<name>A0A5B7TRF9_9FLAO</name>
<protein>
    <submittedName>
        <fullName evidence="10">Alkaline phosphatase</fullName>
    </submittedName>
</protein>
<feature type="binding site" evidence="8">
    <location>
        <position position="278"/>
    </location>
    <ligand>
        <name>Zn(2+)</name>
        <dbReference type="ChEBI" id="CHEBI:29105"/>
        <label>2</label>
    </ligand>
</feature>
<feature type="active site" description="Phosphoserine intermediate" evidence="7">
    <location>
        <position position="95"/>
    </location>
</feature>
<comment type="cofactor">
    <cofactor evidence="8">
        <name>Mg(2+)</name>
        <dbReference type="ChEBI" id="CHEBI:18420"/>
    </cofactor>
    <text evidence="8">Binds 1 Mg(2+) ion.</text>
</comment>
<evidence type="ECO:0000256" key="6">
    <source>
        <dbReference type="ARBA" id="ARBA00022842"/>
    </source>
</evidence>
<keyword evidence="2" id="KW-0597">Phosphoprotein</keyword>
<dbReference type="InterPro" id="IPR018299">
    <property type="entry name" value="Alkaline_phosphatase_AS"/>
</dbReference>
<dbReference type="PANTHER" id="PTHR11596:SF5">
    <property type="entry name" value="ALKALINE PHOSPHATASE"/>
    <property type="match status" value="1"/>
</dbReference>
<keyword evidence="5 8" id="KW-0862">Zinc</keyword>
<feature type="binding site" evidence="8">
    <location>
        <position position="316"/>
    </location>
    <ligand>
        <name>Zn(2+)</name>
        <dbReference type="ChEBI" id="CHEBI:29105"/>
        <label>2</label>
    </ligand>
</feature>
<reference evidence="10 11" key="1">
    <citation type="submission" date="2019-05" db="EMBL/GenBank/DDBJ databases">
        <title>Algicella ahnfeltiae gen. nov., sp. nov., a novel marine bacterium of the family Flavobacteriaceae isolated from a red alga.</title>
        <authorList>
            <person name="Nedashkovskaya O.I."/>
            <person name="Kukhlevskiy A.D."/>
            <person name="Kim S.-G."/>
            <person name="Zhukova N.V."/>
            <person name="Mikhailov V.V."/>
        </authorList>
    </citation>
    <scope>NUCLEOTIDE SEQUENCE [LARGE SCALE GENOMIC DNA]</scope>
    <source>
        <strain evidence="10 11">10Alg115</strain>
    </source>
</reference>
<evidence type="ECO:0000256" key="3">
    <source>
        <dbReference type="ARBA" id="ARBA00022723"/>
    </source>
</evidence>
<evidence type="ECO:0000256" key="8">
    <source>
        <dbReference type="PIRSR" id="PIRSR601952-2"/>
    </source>
</evidence>
<keyword evidence="4" id="KW-0378">Hydrolase</keyword>
<feature type="binding site" evidence="8">
    <location>
        <position position="274"/>
    </location>
    <ligand>
        <name>Zn(2+)</name>
        <dbReference type="ChEBI" id="CHEBI:29105"/>
        <label>2</label>
    </ligand>
</feature>
<dbReference type="GO" id="GO:0004035">
    <property type="term" value="F:alkaline phosphatase activity"/>
    <property type="evidence" value="ECO:0007669"/>
    <property type="project" value="TreeGrafter"/>
</dbReference>
<feature type="binding site" evidence="8">
    <location>
        <position position="54"/>
    </location>
    <ligand>
        <name>Mg(2+)</name>
        <dbReference type="ChEBI" id="CHEBI:18420"/>
    </ligand>
</feature>
<evidence type="ECO:0000256" key="2">
    <source>
        <dbReference type="ARBA" id="ARBA00022553"/>
    </source>
</evidence>
<dbReference type="Pfam" id="PF00245">
    <property type="entry name" value="Alk_phosphatase"/>
    <property type="match status" value="1"/>
</dbReference>
<feature type="binding site" evidence="8">
    <location>
        <position position="317"/>
    </location>
    <ligand>
        <name>Zn(2+)</name>
        <dbReference type="ChEBI" id="CHEBI:29105"/>
        <label>2</label>
    </ligand>
</feature>
<dbReference type="PRINTS" id="PR00113">
    <property type="entry name" value="ALKPHPHTASE"/>
</dbReference>
<evidence type="ECO:0000313" key="10">
    <source>
        <dbReference type="EMBL" id="QCX37804.1"/>
    </source>
</evidence>
<feature type="binding site" evidence="8">
    <location>
        <position position="54"/>
    </location>
    <ligand>
        <name>Zn(2+)</name>
        <dbReference type="ChEBI" id="CHEBI:29105"/>
        <label>2</label>
    </ligand>
</feature>
<dbReference type="SMART" id="SM00098">
    <property type="entry name" value="alkPPc"/>
    <property type="match status" value="1"/>
</dbReference>
<feature type="binding site" evidence="8">
    <location>
        <position position="269"/>
    </location>
    <ligand>
        <name>Mg(2+)</name>
        <dbReference type="ChEBI" id="CHEBI:18420"/>
    </ligand>
</feature>
<feature type="binding site" evidence="8">
    <location>
        <position position="146"/>
    </location>
    <ligand>
        <name>Mg(2+)</name>
        <dbReference type="ChEBI" id="CHEBI:18420"/>
    </ligand>
</feature>
<evidence type="ECO:0000256" key="1">
    <source>
        <dbReference type="ARBA" id="ARBA00005984"/>
    </source>
</evidence>
<keyword evidence="11" id="KW-1185">Reference proteome</keyword>
<evidence type="ECO:0000256" key="9">
    <source>
        <dbReference type="RuleBase" id="RU003946"/>
    </source>
</evidence>